<name>A0A815MXJ0_ADIRI</name>
<keyword evidence="2" id="KW-0677">Repeat</keyword>
<gene>
    <name evidence="5" type="ORF">EDS130_LOCUS37906</name>
</gene>
<dbReference type="Pfam" id="PF24981">
    <property type="entry name" value="Beta-prop_ATRN-LZTR1"/>
    <property type="match status" value="1"/>
</dbReference>
<accession>A0A815MXJ0</accession>
<keyword evidence="3" id="KW-0732">Signal</keyword>
<evidence type="ECO:0000313" key="6">
    <source>
        <dbReference type="Proteomes" id="UP000663852"/>
    </source>
</evidence>
<evidence type="ECO:0000256" key="1">
    <source>
        <dbReference type="ARBA" id="ARBA00022441"/>
    </source>
</evidence>
<evidence type="ECO:0000259" key="4">
    <source>
        <dbReference type="Pfam" id="PF24981"/>
    </source>
</evidence>
<dbReference type="PANTHER" id="PTHR46344">
    <property type="entry name" value="OS02G0202900 PROTEIN"/>
    <property type="match status" value="1"/>
</dbReference>
<proteinExistence type="predicted"/>
<dbReference type="Gene3D" id="2.130.10.80">
    <property type="entry name" value="Galactose oxidase/kelch, beta-propeller"/>
    <property type="match status" value="3"/>
</dbReference>
<dbReference type="Pfam" id="PF01344">
    <property type="entry name" value="Kelch_1"/>
    <property type="match status" value="1"/>
</dbReference>
<dbReference type="SUPFAM" id="SSF50242">
    <property type="entry name" value="TIMP-like"/>
    <property type="match status" value="1"/>
</dbReference>
<dbReference type="AlphaFoldDB" id="A0A815MXJ0"/>
<feature type="chain" id="PRO_5032882401" description="Attractin/MKLN-like beta-propeller domain-containing protein" evidence="3">
    <location>
        <begin position="20"/>
        <end position="556"/>
    </location>
</feature>
<sequence length="556" mass="61921">MFLFKSLFLILIYVPSILSCSCISLSIDAEFYQSTIIFIGRIISSSIKDFNSVMGYAQMTMEVEESIKGIKVGDFITIQSYLEGSMCGMGSLSNGSRWQIWLTTDNFINLCSRNTQNVNKDIDILRNFALEERLNIVKENNVTKETDIRKNTEVDSKLNDWYEYEIEDEIPSQDIREEYFRDSNKNWVPFFSSSTYKTIIKMTLYLVLFALIQITSTTTNQSKWSNTSPLHYGRSMHATSLLKNGNVLVTGGTSGDFLHSTELYHPSTGNWTKTGLMNNGRYQHASVTLKNGKVLVMGGMDDHIGISGTSELYNPLTRNWTFTGNLRNPRYMHTASLLPNGKVLIVGGWGLDDIHSSAELYDPLTGNWTLTGSMNISRYQHTASVLSNGKVLVNGGFTNGEGFLRSSELYDPLTGTWKIVSSMPYPTRLHATVSLKNGKLLVTGGFNEDRDAVKNATVFDPSTETWTPTKSMQNIRGMHTASLLPNGNVLVAGGCLTSIYSSGIKTAELYNPIAKKWTNTCSMHDNRWSNTATVLHNGDVLVVGNSNIAELYNSST</sequence>
<evidence type="ECO:0000256" key="2">
    <source>
        <dbReference type="ARBA" id="ARBA00022737"/>
    </source>
</evidence>
<dbReference type="SMART" id="SM00612">
    <property type="entry name" value="Kelch"/>
    <property type="match status" value="6"/>
</dbReference>
<dbReference type="InterPro" id="IPR056737">
    <property type="entry name" value="Beta-prop_ATRN-MKLN-like"/>
</dbReference>
<keyword evidence="1" id="KW-0880">Kelch repeat</keyword>
<feature type="domain" description="Attractin/MKLN-like beta-propeller" evidence="4">
    <location>
        <begin position="219"/>
        <end position="398"/>
    </location>
</feature>
<dbReference type="InterPro" id="IPR015915">
    <property type="entry name" value="Kelch-typ_b-propeller"/>
</dbReference>
<organism evidence="5 6">
    <name type="scientific">Adineta ricciae</name>
    <name type="common">Rotifer</name>
    <dbReference type="NCBI Taxonomy" id="249248"/>
    <lineage>
        <taxon>Eukaryota</taxon>
        <taxon>Metazoa</taxon>
        <taxon>Spiralia</taxon>
        <taxon>Gnathifera</taxon>
        <taxon>Rotifera</taxon>
        <taxon>Eurotatoria</taxon>
        <taxon>Bdelloidea</taxon>
        <taxon>Adinetida</taxon>
        <taxon>Adinetidae</taxon>
        <taxon>Adineta</taxon>
    </lineage>
</organism>
<dbReference type="SUPFAM" id="SSF117281">
    <property type="entry name" value="Kelch motif"/>
    <property type="match status" value="2"/>
</dbReference>
<dbReference type="EMBL" id="CAJNOJ010000383">
    <property type="protein sequence ID" value="CAF1426567.1"/>
    <property type="molecule type" value="Genomic_DNA"/>
</dbReference>
<dbReference type="InterPro" id="IPR006652">
    <property type="entry name" value="Kelch_1"/>
</dbReference>
<reference evidence="5" key="1">
    <citation type="submission" date="2021-02" db="EMBL/GenBank/DDBJ databases">
        <authorList>
            <person name="Nowell W R."/>
        </authorList>
    </citation>
    <scope>NUCLEOTIDE SEQUENCE</scope>
</reference>
<dbReference type="Gene3D" id="2.40.50.120">
    <property type="match status" value="1"/>
</dbReference>
<evidence type="ECO:0000313" key="5">
    <source>
        <dbReference type="EMBL" id="CAF1426567.1"/>
    </source>
</evidence>
<dbReference type="Proteomes" id="UP000663852">
    <property type="component" value="Unassembled WGS sequence"/>
</dbReference>
<dbReference type="OrthoDB" id="10027872at2759"/>
<feature type="signal peptide" evidence="3">
    <location>
        <begin position="1"/>
        <end position="19"/>
    </location>
</feature>
<comment type="caution">
    <text evidence="5">The sequence shown here is derived from an EMBL/GenBank/DDBJ whole genome shotgun (WGS) entry which is preliminary data.</text>
</comment>
<dbReference type="InterPro" id="IPR037293">
    <property type="entry name" value="Gal_Oxidase_central_sf"/>
</dbReference>
<dbReference type="Gene3D" id="2.120.10.80">
    <property type="entry name" value="Kelch-type beta propeller"/>
    <property type="match status" value="1"/>
</dbReference>
<evidence type="ECO:0000256" key="3">
    <source>
        <dbReference type="SAM" id="SignalP"/>
    </source>
</evidence>
<protein>
    <recommendedName>
        <fullName evidence="4">Attractin/MKLN-like beta-propeller domain-containing protein</fullName>
    </recommendedName>
</protein>
<dbReference type="InterPro" id="IPR008993">
    <property type="entry name" value="TIMP-like_OB-fold"/>
</dbReference>
<dbReference type="PANTHER" id="PTHR46344:SF27">
    <property type="entry name" value="KELCH REPEAT SUPERFAMILY PROTEIN"/>
    <property type="match status" value="1"/>
</dbReference>
<dbReference type="PROSITE" id="PS51257">
    <property type="entry name" value="PROKAR_LIPOPROTEIN"/>
    <property type="match status" value="1"/>
</dbReference>